<feature type="region of interest" description="Disordered" evidence="1">
    <location>
        <begin position="179"/>
        <end position="201"/>
    </location>
</feature>
<comment type="caution">
    <text evidence="3">The sequence shown here is derived from an EMBL/GenBank/DDBJ whole genome shotgun (WGS) entry which is preliminary data.</text>
</comment>
<dbReference type="EMBL" id="MU855432">
    <property type="protein sequence ID" value="KAK3903738.1"/>
    <property type="molecule type" value="Genomic_DNA"/>
</dbReference>
<accession>A0AAN6RV88</accession>
<reference evidence="3" key="2">
    <citation type="submission" date="2023-05" db="EMBL/GenBank/DDBJ databases">
        <authorList>
            <consortium name="Lawrence Berkeley National Laboratory"/>
            <person name="Steindorff A."/>
            <person name="Hensen N."/>
            <person name="Bonometti L."/>
            <person name="Westerberg I."/>
            <person name="Brannstrom I.O."/>
            <person name="Guillou S."/>
            <person name="Cros-Aarteil S."/>
            <person name="Calhoun S."/>
            <person name="Haridas S."/>
            <person name="Kuo A."/>
            <person name="Mondo S."/>
            <person name="Pangilinan J."/>
            <person name="Riley R."/>
            <person name="Labutti K."/>
            <person name="Andreopoulos B."/>
            <person name="Lipzen A."/>
            <person name="Chen C."/>
            <person name="Yanf M."/>
            <person name="Daum C."/>
            <person name="Ng V."/>
            <person name="Clum A."/>
            <person name="Ohm R."/>
            <person name="Martin F."/>
            <person name="Silar P."/>
            <person name="Natvig D."/>
            <person name="Lalanne C."/>
            <person name="Gautier V."/>
            <person name="Ament-Velasquez S.L."/>
            <person name="Kruys A."/>
            <person name="Hutchinson M.I."/>
            <person name="Powell A.J."/>
            <person name="Barry K."/>
            <person name="Miller A.N."/>
            <person name="Grigoriev I.V."/>
            <person name="Debuchy R."/>
            <person name="Gladieux P."/>
            <person name="Thoren M.H."/>
            <person name="Johannesson H."/>
        </authorList>
    </citation>
    <scope>NUCLEOTIDE SEQUENCE</scope>
    <source>
        <strain evidence="3">CBS 103.79</strain>
    </source>
</reference>
<evidence type="ECO:0000313" key="3">
    <source>
        <dbReference type="EMBL" id="KAK3903738.1"/>
    </source>
</evidence>
<protein>
    <submittedName>
        <fullName evidence="3">Uncharacterized protein</fullName>
    </submittedName>
</protein>
<feature type="region of interest" description="Disordered" evidence="1">
    <location>
        <begin position="116"/>
        <end position="139"/>
    </location>
</feature>
<keyword evidence="2" id="KW-0472">Membrane</keyword>
<evidence type="ECO:0000256" key="2">
    <source>
        <dbReference type="SAM" id="Phobius"/>
    </source>
</evidence>
<keyword evidence="2" id="KW-1133">Transmembrane helix</keyword>
<reference evidence="3" key="1">
    <citation type="journal article" date="2023" name="Mol. Phylogenet. Evol.">
        <title>Genome-scale phylogeny and comparative genomics of the fungal order Sordariales.</title>
        <authorList>
            <person name="Hensen N."/>
            <person name="Bonometti L."/>
            <person name="Westerberg I."/>
            <person name="Brannstrom I.O."/>
            <person name="Guillou S."/>
            <person name="Cros-Aarteil S."/>
            <person name="Calhoun S."/>
            <person name="Haridas S."/>
            <person name="Kuo A."/>
            <person name="Mondo S."/>
            <person name="Pangilinan J."/>
            <person name="Riley R."/>
            <person name="LaButti K."/>
            <person name="Andreopoulos B."/>
            <person name="Lipzen A."/>
            <person name="Chen C."/>
            <person name="Yan M."/>
            <person name="Daum C."/>
            <person name="Ng V."/>
            <person name="Clum A."/>
            <person name="Steindorff A."/>
            <person name="Ohm R.A."/>
            <person name="Martin F."/>
            <person name="Silar P."/>
            <person name="Natvig D.O."/>
            <person name="Lalanne C."/>
            <person name="Gautier V."/>
            <person name="Ament-Velasquez S.L."/>
            <person name="Kruys A."/>
            <person name="Hutchinson M.I."/>
            <person name="Powell A.J."/>
            <person name="Barry K."/>
            <person name="Miller A.N."/>
            <person name="Grigoriev I.V."/>
            <person name="Debuchy R."/>
            <person name="Gladieux P."/>
            <person name="Hiltunen Thoren M."/>
            <person name="Johannesson H."/>
        </authorList>
    </citation>
    <scope>NUCLEOTIDE SEQUENCE</scope>
    <source>
        <strain evidence="3">CBS 103.79</strain>
    </source>
</reference>
<dbReference type="Proteomes" id="UP001303889">
    <property type="component" value="Unassembled WGS sequence"/>
</dbReference>
<dbReference type="AlphaFoldDB" id="A0AAN6RV88"/>
<keyword evidence="2" id="KW-0812">Transmembrane</keyword>
<sequence>MADWSPQQILLVSVFGIVAFAALLASLVAIMDARMRTKEMAADLEKALAELGVQREAASALERSLRCRDAFIDRNVLEGPEVFSAGAPEAAGPEPAFPSRLEEDDAGSDLFVVGCDEESNDSGIGSSDDGREDDESVCSVSVSALHDENDGPAPRSPTAVSAVRIRPNDIKTVILRRPQPRGRRRCSTKTRLTGMPSPNGPLLAATLQTTTTHSVHPKLT</sequence>
<feature type="transmembrane region" description="Helical" evidence="2">
    <location>
        <begin position="6"/>
        <end position="30"/>
    </location>
</feature>
<gene>
    <name evidence="3" type="ORF">C8A05DRAFT_32509</name>
</gene>
<organism evidence="3 4">
    <name type="scientific">Staphylotrichum tortipilum</name>
    <dbReference type="NCBI Taxonomy" id="2831512"/>
    <lineage>
        <taxon>Eukaryota</taxon>
        <taxon>Fungi</taxon>
        <taxon>Dikarya</taxon>
        <taxon>Ascomycota</taxon>
        <taxon>Pezizomycotina</taxon>
        <taxon>Sordariomycetes</taxon>
        <taxon>Sordariomycetidae</taxon>
        <taxon>Sordariales</taxon>
        <taxon>Chaetomiaceae</taxon>
        <taxon>Staphylotrichum</taxon>
    </lineage>
</organism>
<feature type="compositionally biased region" description="Basic residues" evidence="1">
    <location>
        <begin position="179"/>
        <end position="188"/>
    </location>
</feature>
<proteinExistence type="predicted"/>
<name>A0AAN6RV88_9PEZI</name>
<evidence type="ECO:0000256" key="1">
    <source>
        <dbReference type="SAM" id="MobiDB-lite"/>
    </source>
</evidence>
<keyword evidence="4" id="KW-1185">Reference proteome</keyword>
<evidence type="ECO:0000313" key="4">
    <source>
        <dbReference type="Proteomes" id="UP001303889"/>
    </source>
</evidence>